<feature type="transmembrane region" description="Helical" evidence="1">
    <location>
        <begin position="203"/>
        <end position="222"/>
    </location>
</feature>
<name>A0A6A2ZN02_HIBSY</name>
<dbReference type="Proteomes" id="UP000436088">
    <property type="component" value="Unassembled WGS sequence"/>
</dbReference>
<evidence type="ECO:0008006" key="4">
    <source>
        <dbReference type="Google" id="ProtNLM"/>
    </source>
</evidence>
<gene>
    <name evidence="2" type="ORF">F3Y22_tig00110847pilonHSYRG00221</name>
</gene>
<keyword evidence="1" id="KW-0472">Membrane</keyword>
<dbReference type="EMBL" id="VEPZ02001137">
    <property type="protein sequence ID" value="KAE8692285.1"/>
    <property type="molecule type" value="Genomic_DNA"/>
</dbReference>
<keyword evidence="1" id="KW-1133">Transmembrane helix</keyword>
<organism evidence="2 3">
    <name type="scientific">Hibiscus syriacus</name>
    <name type="common">Rose of Sharon</name>
    <dbReference type="NCBI Taxonomy" id="106335"/>
    <lineage>
        <taxon>Eukaryota</taxon>
        <taxon>Viridiplantae</taxon>
        <taxon>Streptophyta</taxon>
        <taxon>Embryophyta</taxon>
        <taxon>Tracheophyta</taxon>
        <taxon>Spermatophyta</taxon>
        <taxon>Magnoliopsida</taxon>
        <taxon>eudicotyledons</taxon>
        <taxon>Gunneridae</taxon>
        <taxon>Pentapetalae</taxon>
        <taxon>rosids</taxon>
        <taxon>malvids</taxon>
        <taxon>Malvales</taxon>
        <taxon>Malvaceae</taxon>
        <taxon>Malvoideae</taxon>
        <taxon>Hibiscus</taxon>
    </lineage>
</organism>
<evidence type="ECO:0000313" key="2">
    <source>
        <dbReference type="EMBL" id="KAE8692285.1"/>
    </source>
</evidence>
<sequence length="223" mass="24748">MAGVSSEINDESERSRLKFSTTSNCPVCGAIVEDVDHILRRCPLAMSVWNAMIPPTVLNQFMNLGLHEWMIRNLAGSSLFGRGTENWGTLFAYILWRLWLVRNSFIFNKGMIGRGSVVDRSKHLIMLSSCTEGVNSSAWLAGRNTCAVTQRWRPPEQHWLQINLDGSRCCTMGLAKCGGAARNEEGVGALAFRNSSAFVRCLMLNYGVLITLWSMLGITIAGR</sequence>
<dbReference type="AlphaFoldDB" id="A0A6A2ZN02"/>
<evidence type="ECO:0000256" key="1">
    <source>
        <dbReference type="SAM" id="Phobius"/>
    </source>
</evidence>
<reference evidence="2" key="1">
    <citation type="submission" date="2019-09" db="EMBL/GenBank/DDBJ databases">
        <title>Draft genome information of white flower Hibiscus syriacus.</title>
        <authorList>
            <person name="Kim Y.-M."/>
        </authorList>
    </citation>
    <scope>NUCLEOTIDE SEQUENCE [LARGE SCALE GENOMIC DNA]</scope>
    <source>
        <strain evidence="2">YM2019G1</strain>
    </source>
</reference>
<protein>
    <recommendedName>
        <fullName evidence="4">Reverse transcriptase zinc-binding domain-containing protein</fullName>
    </recommendedName>
</protein>
<evidence type="ECO:0000313" key="3">
    <source>
        <dbReference type="Proteomes" id="UP000436088"/>
    </source>
</evidence>
<proteinExistence type="predicted"/>
<comment type="caution">
    <text evidence="2">The sequence shown here is derived from an EMBL/GenBank/DDBJ whole genome shotgun (WGS) entry which is preliminary data.</text>
</comment>
<keyword evidence="3" id="KW-1185">Reference proteome</keyword>
<accession>A0A6A2ZN02</accession>
<keyword evidence="1" id="KW-0812">Transmembrane</keyword>